<gene>
    <name evidence="2" type="ORF">HNR50_001887</name>
</gene>
<keyword evidence="3" id="KW-1185">Reference proteome</keyword>
<dbReference type="EMBL" id="JACHGJ010000002">
    <property type="protein sequence ID" value="MBB6480229.1"/>
    <property type="molecule type" value="Genomic_DNA"/>
</dbReference>
<accession>A0A841RBE0</accession>
<evidence type="ECO:0000313" key="3">
    <source>
        <dbReference type="Proteomes" id="UP000587760"/>
    </source>
</evidence>
<reference evidence="2 3" key="1">
    <citation type="submission" date="2020-08" db="EMBL/GenBank/DDBJ databases">
        <title>Genomic Encyclopedia of Type Strains, Phase IV (KMG-IV): sequencing the most valuable type-strain genomes for metagenomic binning, comparative biology and taxonomic classification.</title>
        <authorList>
            <person name="Goeker M."/>
        </authorList>
    </citation>
    <scope>NUCLEOTIDE SEQUENCE [LARGE SCALE GENOMIC DNA]</scope>
    <source>
        <strain evidence="2 3">DSM 2461</strain>
    </source>
</reference>
<keyword evidence="1" id="KW-0812">Transmembrane</keyword>
<keyword evidence="1" id="KW-1133">Transmembrane helix</keyword>
<organism evidence="2 3">
    <name type="scientific">Spirochaeta isovalerica</name>
    <dbReference type="NCBI Taxonomy" id="150"/>
    <lineage>
        <taxon>Bacteria</taxon>
        <taxon>Pseudomonadati</taxon>
        <taxon>Spirochaetota</taxon>
        <taxon>Spirochaetia</taxon>
        <taxon>Spirochaetales</taxon>
        <taxon>Spirochaetaceae</taxon>
        <taxon>Spirochaeta</taxon>
    </lineage>
</organism>
<protein>
    <submittedName>
        <fullName evidence="2">Uncharacterized protein</fullName>
    </submittedName>
</protein>
<dbReference type="Proteomes" id="UP000587760">
    <property type="component" value="Unassembled WGS sequence"/>
</dbReference>
<feature type="transmembrane region" description="Helical" evidence="1">
    <location>
        <begin position="14"/>
        <end position="37"/>
    </location>
</feature>
<sequence>MMNKSTEKPILKEILIITVPASIVFALSGMDFIGYYSNTSDVYLRSLPNVLWGFAFTTAGLFIFPLSG</sequence>
<evidence type="ECO:0000256" key="1">
    <source>
        <dbReference type="SAM" id="Phobius"/>
    </source>
</evidence>
<name>A0A841RBE0_9SPIO</name>
<comment type="caution">
    <text evidence="2">The sequence shown here is derived from an EMBL/GenBank/DDBJ whole genome shotgun (WGS) entry which is preliminary data.</text>
</comment>
<proteinExistence type="predicted"/>
<keyword evidence="1" id="KW-0472">Membrane</keyword>
<evidence type="ECO:0000313" key="2">
    <source>
        <dbReference type="EMBL" id="MBB6480229.1"/>
    </source>
</evidence>
<feature type="transmembrane region" description="Helical" evidence="1">
    <location>
        <begin position="49"/>
        <end position="67"/>
    </location>
</feature>
<dbReference type="AlphaFoldDB" id="A0A841RBE0"/>